<accession>A0A926D0G4</accession>
<proteinExistence type="predicted"/>
<comment type="caution">
    <text evidence="2">The sequence shown here is derived from an EMBL/GenBank/DDBJ whole genome shotgun (WGS) entry which is preliminary data.</text>
</comment>
<evidence type="ECO:0000259" key="1">
    <source>
        <dbReference type="PROSITE" id="PS50151"/>
    </source>
</evidence>
<sequence length="170" mass="18353">MLCEGCGLHQATYHYTSIVNGQKVERHLCEECAAKLGAGSEWALGNILAGLLGYLPKEQEPSQQEQTIKRCPGCGWTLEQIQNTGLVGCAQCYDTFEKELGQVIKHVQGKDRHVGASPAGTPETQGQGADQLEALRAQMAQAVEKEDFEQAAVLRDKIKALEGEGAVKEG</sequence>
<dbReference type="GO" id="GO:1990169">
    <property type="term" value="P:stress response to copper ion"/>
    <property type="evidence" value="ECO:0007669"/>
    <property type="project" value="TreeGrafter"/>
</dbReference>
<name>A0A926D0G4_9FIRM</name>
<dbReference type="PANTHER" id="PTHR38430:SF1">
    <property type="entry name" value="PROTEIN-ARGININE KINASE ACTIVATOR PROTEIN"/>
    <property type="match status" value="1"/>
</dbReference>
<dbReference type="InterPro" id="IPR025542">
    <property type="entry name" value="YacH"/>
</dbReference>
<dbReference type="SUPFAM" id="SSF46600">
    <property type="entry name" value="C-terminal UvrC-binding domain of UvrB"/>
    <property type="match status" value="1"/>
</dbReference>
<gene>
    <name evidence="2" type="ORF">H8699_06770</name>
</gene>
<dbReference type="PIRSF" id="PIRSF015034">
    <property type="entry name" value="YacH"/>
    <property type="match status" value="1"/>
</dbReference>
<protein>
    <submittedName>
        <fullName evidence="2">UvrB/UvrC motif-containing protein</fullName>
    </submittedName>
</protein>
<dbReference type="Gene3D" id="4.10.860.10">
    <property type="entry name" value="UVR domain"/>
    <property type="match status" value="1"/>
</dbReference>
<dbReference type="InterPro" id="IPR036876">
    <property type="entry name" value="UVR_dom_sf"/>
</dbReference>
<organism evidence="2 3">
    <name type="scientific">Luoshenia tenuis</name>
    <dbReference type="NCBI Taxonomy" id="2763654"/>
    <lineage>
        <taxon>Bacteria</taxon>
        <taxon>Bacillati</taxon>
        <taxon>Bacillota</taxon>
        <taxon>Clostridia</taxon>
        <taxon>Christensenellales</taxon>
        <taxon>Christensenellaceae</taxon>
        <taxon>Luoshenia</taxon>
    </lineage>
</organism>
<evidence type="ECO:0000313" key="3">
    <source>
        <dbReference type="Proteomes" id="UP000654279"/>
    </source>
</evidence>
<dbReference type="GO" id="GO:0046870">
    <property type="term" value="F:cadmium ion binding"/>
    <property type="evidence" value="ECO:0007669"/>
    <property type="project" value="TreeGrafter"/>
</dbReference>
<dbReference type="RefSeq" id="WP_249285011.1">
    <property type="nucleotide sequence ID" value="NZ_JACRSO010000002.1"/>
</dbReference>
<dbReference type="PROSITE" id="PS50151">
    <property type="entry name" value="UVR"/>
    <property type="match status" value="1"/>
</dbReference>
<dbReference type="GO" id="GO:1990170">
    <property type="term" value="P:stress response to cadmium ion"/>
    <property type="evidence" value="ECO:0007669"/>
    <property type="project" value="TreeGrafter"/>
</dbReference>
<dbReference type="EMBL" id="JACRSO010000002">
    <property type="protein sequence ID" value="MBC8529126.1"/>
    <property type="molecule type" value="Genomic_DNA"/>
</dbReference>
<feature type="domain" description="UVR" evidence="1">
    <location>
        <begin position="129"/>
        <end position="164"/>
    </location>
</feature>
<dbReference type="InterPro" id="IPR001943">
    <property type="entry name" value="UVR_dom"/>
</dbReference>
<reference evidence="2" key="1">
    <citation type="submission" date="2020-08" db="EMBL/GenBank/DDBJ databases">
        <title>Genome public.</title>
        <authorList>
            <person name="Liu C."/>
            <person name="Sun Q."/>
        </authorList>
    </citation>
    <scope>NUCLEOTIDE SEQUENCE</scope>
    <source>
        <strain evidence="2">NSJ-44</strain>
    </source>
</reference>
<dbReference type="PANTHER" id="PTHR38430">
    <property type="entry name" value="PROTEIN-ARGININE KINASE ACTIVATOR PROTEIN"/>
    <property type="match status" value="1"/>
</dbReference>
<keyword evidence="3" id="KW-1185">Reference proteome</keyword>
<dbReference type="Proteomes" id="UP000654279">
    <property type="component" value="Unassembled WGS sequence"/>
</dbReference>
<dbReference type="AlphaFoldDB" id="A0A926D0G4"/>
<dbReference type="GO" id="GO:0050897">
    <property type="term" value="F:cobalt ion binding"/>
    <property type="evidence" value="ECO:0007669"/>
    <property type="project" value="TreeGrafter"/>
</dbReference>
<dbReference type="GO" id="GO:0005507">
    <property type="term" value="F:copper ion binding"/>
    <property type="evidence" value="ECO:0007669"/>
    <property type="project" value="TreeGrafter"/>
</dbReference>
<evidence type="ECO:0000313" key="2">
    <source>
        <dbReference type="EMBL" id="MBC8529126.1"/>
    </source>
</evidence>
<dbReference type="GO" id="GO:0008270">
    <property type="term" value="F:zinc ion binding"/>
    <property type="evidence" value="ECO:0007669"/>
    <property type="project" value="TreeGrafter"/>
</dbReference>
<dbReference type="Pfam" id="PF02151">
    <property type="entry name" value="UVR"/>
    <property type="match status" value="1"/>
</dbReference>